<evidence type="ECO:0000256" key="1">
    <source>
        <dbReference type="SAM" id="MobiDB-lite"/>
    </source>
</evidence>
<evidence type="ECO:0000313" key="3">
    <source>
        <dbReference type="Proteomes" id="UP000494272"/>
    </source>
</evidence>
<feature type="region of interest" description="Disordered" evidence="1">
    <location>
        <begin position="40"/>
        <end position="64"/>
    </location>
</feature>
<name>A0A6S7E513_9BURK</name>
<dbReference type="InterPro" id="IPR024487">
    <property type="entry name" value="CBP_BcsR"/>
</dbReference>
<feature type="region of interest" description="Disordered" evidence="1">
    <location>
        <begin position="113"/>
        <end position="225"/>
    </location>
</feature>
<feature type="compositionally biased region" description="Low complexity" evidence="1">
    <location>
        <begin position="174"/>
        <end position="198"/>
    </location>
</feature>
<gene>
    <name evidence="2" type="ORF">LMG26841_04239</name>
</gene>
<dbReference type="EMBL" id="CADIKW010000010">
    <property type="protein sequence ID" value="CAB3896290.1"/>
    <property type="molecule type" value="Genomic_DNA"/>
</dbReference>
<dbReference type="Pfam" id="PF10945">
    <property type="entry name" value="CBP_BcsR"/>
    <property type="match status" value="1"/>
</dbReference>
<organism evidence="2 3">
    <name type="scientific">Achromobacter dolens</name>
    <dbReference type="NCBI Taxonomy" id="1287738"/>
    <lineage>
        <taxon>Bacteria</taxon>
        <taxon>Pseudomonadati</taxon>
        <taxon>Pseudomonadota</taxon>
        <taxon>Betaproteobacteria</taxon>
        <taxon>Burkholderiales</taxon>
        <taxon>Alcaligenaceae</taxon>
        <taxon>Achromobacter</taxon>
    </lineage>
</organism>
<dbReference type="AlphaFoldDB" id="A0A6S7E513"/>
<evidence type="ECO:0008006" key="4">
    <source>
        <dbReference type="Google" id="ProtNLM"/>
    </source>
</evidence>
<reference evidence="2 3" key="1">
    <citation type="submission" date="2020-04" db="EMBL/GenBank/DDBJ databases">
        <authorList>
            <person name="De Canck E."/>
        </authorList>
    </citation>
    <scope>NUCLEOTIDE SEQUENCE [LARGE SCALE GENOMIC DNA]</scope>
    <source>
        <strain evidence="2 3">LMG 26841</strain>
    </source>
</reference>
<protein>
    <recommendedName>
        <fullName evidence="4">Cellulose biosynthesis protein BcsR</fullName>
    </recommendedName>
</protein>
<proteinExistence type="predicted"/>
<accession>A0A6S7E513</accession>
<keyword evidence="3" id="KW-1185">Reference proteome</keyword>
<evidence type="ECO:0000313" key="2">
    <source>
        <dbReference type="EMBL" id="CAB3896290.1"/>
    </source>
</evidence>
<dbReference type="Proteomes" id="UP000494272">
    <property type="component" value="Unassembled WGS sequence"/>
</dbReference>
<dbReference type="GeneID" id="94357784"/>
<dbReference type="RefSeq" id="WP_175167899.1">
    <property type="nucleotide sequence ID" value="NZ_CADIKW010000010.1"/>
</dbReference>
<sequence>MRDDNDITSLYREFGGDPRNYREIGREDRARAARGRWPLLSRIRPGQPGVPPAAGDSPADRPARAAAWPLAPGAAVAALPLSRFSPVRRGAAVDAAKVAALIHGARVQRPPLDALEIPRQSSREAPPAPAAAPVVAAPVAVEPAAVEPPATEPRAAEPLAAEPPARPAPKVLIEPTLAPERPAATAPESEPASAATPLQGVFARLARTPRVDAAQDPPSSKAAKK</sequence>
<feature type="compositionally biased region" description="Low complexity" evidence="1">
    <location>
        <begin position="131"/>
        <end position="163"/>
    </location>
</feature>
<dbReference type="NCBIfam" id="NF040718">
    <property type="entry name" value="BcsP_of_Ic"/>
    <property type="match status" value="1"/>
</dbReference>